<evidence type="ECO:0000313" key="5">
    <source>
        <dbReference type="EMBL" id="PAV57650.1"/>
    </source>
</evidence>
<evidence type="ECO:0000256" key="4">
    <source>
        <dbReference type="RuleBase" id="RU000363"/>
    </source>
</evidence>
<evidence type="ECO:0000256" key="2">
    <source>
        <dbReference type="ARBA" id="ARBA00006484"/>
    </source>
</evidence>
<dbReference type="GO" id="GO:0005783">
    <property type="term" value="C:endoplasmic reticulum"/>
    <property type="evidence" value="ECO:0007669"/>
    <property type="project" value="UniProtKB-SubCell"/>
</dbReference>
<dbReference type="InterPro" id="IPR020904">
    <property type="entry name" value="Sc_DH/Rdtase_CS"/>
</dbReference>
<dbReference type="Pfam" id="PF00106">
    <property type="entry name" value="adh_short"/>
    <property type="match status" value="1"/>
</dbReference>
<dbReference type="OrthoDB" id="5545019at2759"/>
<gene>
    <name evidence="5" type="ORF">WR25_23292</name>
</gene>
<reference evidence="5 6" key="1">
    <citation type="journal article" date="2017" name="Curr. Biol.">
        <title>Genome architecture and evolution of a unichromosomal asexual nematode.</title>
        <authorList>
            <person name="Fradin H."/>
            <person name="Zegar C."/>
            <person name="Gutwein M."/>
            <person name="Lucas J."/>
            <person name="Kovtun M."/>
            <person name="Corcoran D."/>
            <person name="Baugh L.R."/>
            <person name="Kiontke K."/>
            <person name="Gunsalus K."/>
            <person name="Fitch D.H."/>
            <person name="Piano F."/>
        </authorList>
    </citation>
    <scope>NUCLEOTIDE SEQUENCE [LARGE SCALE GENOMIC DNA]</scope>
    <source>
        <strain evidence="5">PF1309</strain>
    </source>
</reference>
<evidence type="ECO:0000313" key="6">
    <source>
        <dbReference type="Proteomes" id="UP000218231"/>
    </source>
</evidence>
<protein>
    <submittedName>
        <fullName evidence="5">Uncharacterized protein</fullName>
    </submittedName>
</protein>
<dbReference type="STRING" id="2018661.A0A2A2J791"/>
<organism evidence="5 6">
    <name type="scientific">Diploscapter pachys</name>
    <dbReference type="NCBI Taxonomy" id="2018661"/>
    <lineage>
        <taxon>Eukaryota</taxon>
        <taxon>Metazoa</taxon>
        <taxon>Ecdysozoa</taxon>
        <taxon>Nematoda</taxon>
        <taxon>Chromadorea</taxon>
        <taxon>Rhabditida</taxon>
        <taxon>Rhabditina</taxon>
        <taxon>Rhabditomorpha</taxon>
        <taxon>Rhabditoidea</taxon>
        <taxon>Rhabditidae</taxon>
        <taxon>Diploscapter</taxon>
    </lineage>
</organism>
<dbReference type="PIRSF" id="PIRSF000126">
    <property type="entry name" value="11-beta-HSD1"/>
    <property type="match status" value="1"/>
</dbReference>
<name>A0A2A2J791_9BILA</name>
<accession>A0A2A2J791</accession>
<proteinExistence type="inferred from homology"/>
<dbReference type="PANTHER" id="PTHR43899:SF13">
    <property type="entry name" value="RH59310P"/>
    <property type="match status" value="1"/>
</dbReference>
<dbReference type="Proteomes" id="UP000218231">
    <property type="component" value="Unassembled WGS sequence"/>
</dbReference>
<comment type="similarity">
    <text evidence="2 4">Belongs to the short-chain dehydrogenases/reductases (SDR) family.</text>
</comment>
<sequence>MLVITGGTDGIGLAYLTELAQSRGLKKFYLIGRSEKKLQSVAASLKEKHKAEVRYTVFDFESTDYSTLNNELKNLDVGILINCAGIAPTTVGTLAEQEPGLASKILQVNLMSNVKLTEITLPGMVERKRGIIVNFSSITGWRPLPYLSSYPASKAAISFFSDSLQDEFRGSGIRIQCLVPSLVATKIASYDTSEANGIFVLKAENFAQQAVRLIGTRWEMITGCVQHDMLIALAQLLSPWLLKNIFVPLIMLKVHKQRVEEYQEKLKNKSE</sequence>
<dbReference type="EMBL" id="LIAE01010630">
    <property type="protein sequence ID" value="PAV57650.1"/>
    <property type="molecule type" value="Genomic_DNA"/>
</dbReference>
<dbReference type="GO" id="GO:0016491">
    <property type="term" value="F:oxidoreductase activity"/>
    <property type="evidence" value="ECO:0007669"/>
    <property type="project" value="UniProtKB-KW"/>
</dbReference>
<dbReference type="PROSITE" id="PS00061">
    <property type="entry name" value="ADH_SHORT"/>
    <property type="match status" value="1"/>
</dbReference>
<dbReference type="InterPro" id="IPR002347">
    <property type="entry name" value="SDR_fam"/>
</dbReference>
<dbReference type="InterPro" id="IPR036291">
    <property type="entry name" value="NAD(P)-bd_dom_sf"/>
</dbReference>
<evidence type="ECO:0000256" key="3">
    <source>
        <dbReference type="ARBA" id="ARBA00023002"/>
    </source>
</evidence>
<dbReference type="Gene3D" id="3.40.50.720">
    <property type="entry name" value="NAD(P)-binding Rossmann-like Domain"/>
    <property type="match status" value="1"/>
</dbReference>
<dbReference type="InterPro" id="IPR051019">
    <property type="entry name" value="VLCFA-Steroid_DH"/>
</dbReference>
<dbReference type="PRINTS" id="PR00081">
    <property type="entry name" value="GDHRDH"/>
</dbReference>
<dbReference type="CDD" id="cd05356">
    <property type="entry name" value="17beta-HSD1_like_SDR_c"/>
    <property type="match status" value="1"/>
</dbReference>
<dbReference type="AlphaFoldDB" id="A0A2A2J791"/>
<dbReference type="PANTHER" id="PTHR43899">
    <property type="entry name" value="RH59310P"/>
    <property type="match status" value="1"/>
</dbReference>
<dbReference type="SUPFAM" id="SSF51735">
    <property type="entry name" value="NAD(P)-binding Rossmann-fold domains"/>
    <property type="match status" value="1"/>
</dbReference>
<comment type="subcellular location">
    <subcellularLocation>
        <location evidence="1">Endoplasmic reticulum</location>
    </subcellularLocation>
</comment>
<keyword evidence="3" id="KW-0560">Oxidoreductase</keyword>
<dbReference type="PRINTS" id="PR00080">
    <property type="entry name" value="SDRFAMILY"/>
</dbReference>
<evidence type="ECO:0000256" key="1">
    <source>
        <dbReference type="ARBA" id="ARBA00004240"/>
    </source>
</evidence>
<comment type="caution">
    <text evidence="5">The sequence shown here is derived from an EMBL/GenBank/DDBJ whole genome shotgun (WGS) entry which is preliminary data.</text>
</comment>
<keyword evidence="6" id="KW-1185">Reference proteome</keyword>